<comment type="caution">
    <text evidence="1">The sequence shown here is derived from an EMBL/GenBank/DDBJ whole genome shotgun (WGS) entry which is preliminary data.</text>
</comment>
<reference evidence="1" key="1">
    <citation type="submission" date="2023-04" db="EMBL/GenBank/DDBJ databases">
        <title>Chromosome-level genome of Chaenocephalus aceratus.</title>
        <authorList>
            <person name="Park H."/>
        </authorList>
    </citation>
    <scope>NUCLEOTIDE SEQUENCE</scope>
    <source>
        <strain evidence="1">DE</strain>
        <tissue evidence="1">Muscle</tissue>
    </source>
</reference>
<protein>
    <submittedName>
        <fullName evidence="1">Zona pellucida sperm-binding protein 3</fullName>
    </submittedName>
</protein>
<feature type="non-terminal residue" evidence="1">
    <location>
        <position position="1"/>
    </location>
</feature>
<sequence>CWWGTKRPLLLLDRHCVPFQSPPPLWFPYHWVGWLCDQWGSPTTEAGAFSTK</sequence>
<evidence type="ECO:0000313" key="2">
    <source>
        <dbReference type="Proteomes" id="UP001228049"/>
    </source>
</evidence>
<dbReference type="Proteomes" id="UP001228049">
    <property type="component" value="Unassembled WGS sequence"/>
</dbReference>
<feature type="non-terminal residue" evidence="1">
    <location>
        <position position="52"/>
    </location>
</feature>
<name>A0AAD9F825_DISEL</name>
<organism evidence="1 2">
    <name type="scientific">Dissostichus eleginoides</name>
    <name type="common">Patagonian toothfish</name>
    <name type="synonym">Dissostichus amissus</name>
    <dbReference type="NCBI Taxonomy" id="100907"/>
    <lineage>
        <taxon>Eukaryota</taxon>
        <taxon>Metazoa</taxon>
        <taxon>Chordata</taxon>
        <taxon>Craniata</taxon>
        <taxon>Vertebrata</taxon>
        <taxon>Euteleostomi</taxon>
        <taxon>Actinopterygii</taxon>
        <taxon>Neopterygii</taxon>
        <taxon>Teleostei</taxon>
        <taxon>Neoteleostei</taxon>
        <taxon>Acanthomorphata</taxon>
        <taxon>Eupercaria</taxon>
        <taxon>Perciformes</taxon>
        <taxon>Notothenioidei</taxon>
        <taxon>Nototheniidae</taxon>
        <taxon>Dissostichus</taxon>
    </lineage>
</organism>
<accession>A0AAD9F825</accession>
<dbReference type="EMBL" id="JASDAP010000015">
    <property type="protein sequence ID" value="KAK1891576.1"/>
    <property type="molecule type" value="Genomic_DNA"/>
</dbReference>
<dbReference type="AlphaFoldDB" id="A0AAD9F825"/>
<evidence type="ECO:0000313" key="1">
    <source>
        <dbReference type="EMBL" id="KAK1891576.1"/>
    </source>
</evidence>
<gene>
    <name evidence="1" type="ORF">KUDE01_010404</name>
</gene>
<proteinExistence type="predicted"/>
<keyword evidence="2" id="KW-1185">Reference proteome</keyword>